<sequence length="114" mass="13183">MMTSKPTLDLTTNSTEFEVNINPDAESGSYNRFFYLIEERAWLVESLYFAIIEDNVRVTAHDKFADDKDKDILLTDKKCYRDVCAFVTSLIANGIQSPVAIFYMIKAEFQDYIE</sequence>
<name>A0ABS8DA97_9NEIS</name>
<dbReference type="RefSeq" id="WP_227181962.1">
    <property type="nucleotide sequence ID" value="NZ_JAJBZT010000012.1"/>
</dbReference>
<proteinExistence type="predicted"/>
<organism evidence="1 2">
    <name type="scientific">Leeia speluncae</name>
    <dbReference type="NCBI Taxonomy" id="2884804"/>
    <lineage>
        <taxon>Bacteria</taxon>
        <taxon>Pseudomonadati</taxon>
        <taxon>Pseudomonadota</taxon>
        <taxon>Betaproteobacteria</taxon>
        <taxon>Neisseriales</taxon>
        <taxon>Leeiaceae</taxon>
        <taxon>Leeia</taxon>
    </lineage>
</organism>
<protein>
    <submittedName>
        <fullName evidence="1">Uncharacterized protein</fullName>
    </submittedName>
</protein>
<comment type="caution">
    <text evidence="1">The sequence shown here is derived from an EMBL/GenBank/DDBJ whole genome shotgun (WGS) entry which is preliminary data.</text>
</comment>
<gene>
    <name evidence="1" type="ORF">LIN78_16405</name>
</gene>
<dbReference type="Proteomes" id="UP001165395">
    <property type="component" value="Unassembled WGS sequence"/>
</dbReference>
<dbReference type="EMBL" id="JAJBZT010000012">
    <property type="protein sequence ID" value="MCB6185131.1"/>
    <property type="molecule type" value="Genomic_DNA"/>
</dbReference>
<reference evidence="1" key="1">
    <citation type="submission" date="2021-10" db="EMBL/GenBank/DDBJ databases">
        <title>The complete genome sequence of Leeia sp. TBRC 13508.</title>
        <authorList>
            <person name="Charoenyingcharoen P."/>
            <person name="Yukphan P."/>
        </authorList>
    </citation>
    <scope>NUCLEOTIDE SEQUENCE</scope>
    <source>
        <strain evidence="1">TBRC 13508</strain>
    </source>
</reference>
<keyword evidence="2" id="KW-1185">Reference proteome</keyword>
<evidence type="ECO:0000313" key="1">
    <source>
        <dbReference type="EMBL" id="MCB6185131.1"/>
    </source>
</evidence>
<accession>A0ABS8DA97</accession>
<evidence type="ECO:0000313" key="2">
    <source>
        <dbReference type="Proteomes" id="UP001165395"/>
    </source>
</evidence>